<dbReference type="EMBL" id="CM004402">
    <property type="protein sequence ID" value="KAG8635681.1"/>
    <property type="molecule type" value="Genomic_DNA"/>
</dbReference>
<reference evidence="2" key="1">
    <citation type="journal article" date="2016" name="Nat. Biotechnol.">
        <title>Sequencing wild and cultivated cassava and related species reveals extensive interspecific hybridization and genetic diversity.</title>
        <authorList>
            <person name="Bredeson J.V."/>
            <person name="Lyons J.B."/>
            <person name="Prochnik S.E."/>
            <person name="Wu G.A."/>
            <person name="Ha C.M."/>
            <person name="Edsinger-Gonzales E."/>
            <person name="Grimwood J."/>
            <person name="Schmutz J."/>
            <person name="Rabbi I.Y."/>
            <person name="Egesi C."/>
            <person name="Nauluvula P."/>
            <person name="Lebot V."/>
            <person name="Ndunguru J."/>
            <person name="Mkamilo G."/>
            <person name="Bart R.S."/>
            <person name="Setter T.L."/>
            <person name="Gleadow R.M."/>
            <person name="Kulakow P."/>
            <person name="Ferguson M.E."/>
            <person name="Rounsley S."/>
            <person name="Rokhsar D.S."/>
        </authorList>
    </citation>
    <scope>NUCLEOTIDE SEQUENCE [LARGE SCALE GENOMIC DNA]</scope>
    <source>
        <strain evidence="2">cv. AM560-2</strain>
    </source>
</reference>
<keyword evidence="2" id="KW-1185">Reference proteome</keyword>
<accession>A0ACB7GAC4</accession>
<sequence length="347" mass="38084">METSSYSVLYSLRFSTTITNSNKFYYRIPPRSNYNFSLGPSFSFTPTRKFNFLRKYLQPSGFAPFCSPPSSPNQNPSPEFAVLLEVDGVLMDAYRIGNRQAFNIAFQKLGLDCANWTEPVYLDLRRKSAGDEERMLILYFNQIGWPTSLPTSEKGTFIKNVLREKKIAMDEFMMSESSPLRPGVVESIVDKLGHERTSKIKIVGNMEVEKSLYGQLVLGSGLLSGIDEELAKEARKAVSAEKQKIAEEVASMLKLSVQIDTSSTESLVKIVAALRAAAEYAGVPVNNCVLIAGSQSGVAAAGQIGMPCVVLRSSLTSRAEFPSAKAVMDGFGGTDLTISKLRAKLYS</sequence>
<protein>
    <submittedName>
        <fullName evidence="1">Uncharacterized protein</fullName>
    </submittedName>
</protein>
<dbReference type="Proteomes" id="UP000091857">
    <property type="component" value="Chromosome 16"/>
</dbReference>
<proteinExistence type="predicted"/>
<gene>
    <name evidence="1" type="ORF">MANES_16G054132v8</name>
</gene>
<comment type="caution">
    <text evidence="1">The sequence shown here is derived from an EMBL/GenBank/DDBJ whole genome shotgun (WGS) entry which is preliminary data.</text>
</comment>
<name>A0ACB7GAC4_MANES</name>
<evidence type="ECO:0000313" key="2">
    <source>
        <dbReference type="Proteomes" id="UP000091857"/>
    </source>
</evidence>
<evidence type="ECO:0000313" key="1">
    <source>
        <dbReference type="EMBL" id="KAG8635681.1"/>
    </source>
</evidence>
<organism evidence="1 2">
    <name type="scientific">Manihot esculenta</name>
    <name type="common">Cassava</name>
    <name type="synonym">Jatropha manihot</name>
    <dbReference type="NCBI Taxonomy" id="3983"/>
    <lineage>
        <taxon>Eukaryota</taxon>
        <taxon>Viridiplantae</taxon>
        <taxon>Streptophyta</taxon>
        <taxon>Embryophyta</taxon>
        <taxon>Tracheophyta</taxon>
        <taxon>Spermatophyta</taxon>
        <taxon>Magnoliopsida</taxon>
        <taxon>eudicotyledons</taxon>
        <taxon>Gunneridae</taxon>
        <taxon>Pentapetalae</taxon>
        <taxon>rosids</taxon>
        <taxon>fabids</taxon>
        <taxon>Malpighiales</taxon>
        <taxon>Euphorbiaceae</taxon>
        <taxon>Crotonoideae</taxon>
        <taxon>Manihoteae</taxon>
        <taxon>Manihot</taxon>
    </lineage>
</organism>